<sequence>MQNVWKKIKEKWLDYWQDDMLDRTKTHLSQYDKRSLLYGGFMVGITTVLLCSLGIFIGNSWADKRNDKAMEEILWTLAAYMALATEDEYEQIAQTIRNDLVYSQYGQDVENLIQYIPNTADGCCLECDSYMNRIHLVFLNTGETYGLDVFDSYEPIENQRNNSSTQINFGYDEISEAHITIMKSPNRNSGSADIDSGRGIVSAHKMKSYFCDDCIHDILEAVEDVFLDEAVIFDAEEKKFYPITEGDLQIGDYELHTYYRNSGYTIDIKYIGN</sequence>
<evidence type="ECO:0000313" key="2">
    <source>
        <dbReference type="EMBL" id="MBB5263745.1"/>
    </source>
</evidence>
<keyword evidence="3" id="KW-1185">Reference proteome</keyword>
<reference evidence="2 3" key="1">
    <citation type="submission" date="2020-08" db="EMBL/GenBank/DDBJ databases">
        <title>Genomic Encyclopedia of Type Strains, Phase IV (KMG-IV): sequencing the most valuable type-strain genomes for metagenomic binning, comparative biology and taxonomic classification.</title>
        <authorList>
            <person name="Goeker M."/>
        </authorList>
    </citation>
    <scope>NUCLEOTIDE SEQUENCE [LARGE SCALE GENOMIC DNA]</scope>
    <source>
        <strain evidence="2 3">DSM 106146</strain>
    </source>
</reference>
<name>A0A7W8H8R2_9FIRM</name>
<evidence type="ECO:0000256" key="1">
    <source>
        <dbReference type="SAM" id="Phobius"/>
    </source>
</evidence>
<keyword evidence="1" id="KW-0472">Membrane</keyword>
<protein>
    <submittedName>
        <fullName evidence="2">Uncharacterized protein</fullName>
    </submittedName>
</protein>
<keyword evidence="1" id="KW-0812">Transmembrane</keyword>
<comment type="caution">
    <text evidence="2">The sequence shown here is derived from an EMBL/GenBank/DDBJ whole genome shotgun (WGS) entry which is preliminary data.</text>
</comment>
<keyword evidence="1" id="KW-1133">Transmembrane helix</keyword>
<evidence type="ECO:0000313" key="3">
    <source>
        <dbReference type="Proteomes" id="UP000543642"/>
    </source>
</evidence>
<proteinExistence type="predicted"/>
<dbReference type="EMBL" id="JACHFW010000002">
    <property type="protein sequence ID" value="MBB5263745.1"/>
    <property type="molecule type" value="Genomic_DNA"/>
</dbReference>
<dbReference type="AlphaFoldDB" id="A0A7W8H8R2"/>
<gene>
    <name evidence="2" type="ORF">HNP82_000843</name>
</gene>
<accession>A0A7W8H8R2</accession>
<organism evidence="2 3">
    <name type="scientific">Catenibacillus scindens</name>
    <dbReference type="NCBI Taxonomy" id="673271"/>
    <lineage>
        <taxon>Bacteria</taxon>
        <taxon>Bacillati</taxon>
        <taxon>Bacillota</taxon>
        <taxon>Clostridia</taxon>
        <taxon>Lachnospirales</taxon>
        <taxon>Lachnospiraceae</taxon>
        <taxon>Catenibacillus</taxon>
    </lineage>
</organism>
<dbReference type="RefSeq" id="WP_183771813.1">
    <property type="nucleotide sequence ID" value="NZ_JACHFW010000002.1"/>
</dbReference>
<feature type="transmembrane region" description="Helical" evidence="1">
    <location>
        <begin position="36"/>
        <end position="58"/>
    </location>
</feature>
<dbReference type="Proteomes" id="UP000543642">
    <property type="component" value="Unassembled WGS sequence"/>
</dbReference>